<accession>A0ABC9AIA9</accession>
<dbReference type="PROSITE" id="PS00435">
    <property type="entry name" value="PEROXIDASE_1"/>
    <property type="match status" value="1"/>
</dbReference>
<dbReference type="PANTHER" id="PTHR31517:SF51">
    <property type="entry name" value="PEROXIDASE 55"/>
    <property type="match status" value="1"/>
</dbReference>
<proteinExistence type="inferred from homology"/>
<feature type="binding site" evidence="15">
    <location>
        <position position="115"/>
    </location>
    <ligand>
        <name>Ca(2+)</name>
        <dbReference type="ChEBI" id="CHEBI:29108"/>
        <label>1</label>
    </ligand>
</feature>
<evidence type="ECO:0000256" key="6">
    <source>
        <dbReference type="ARBA" id="ARBA00022723"/>
    </source>
</evidence>
<dbReference type="InterPro" id="IPR002016">
    <property type="entry name" value="Haem_peroxidase"/>
</dbReference>
<protein>
    <recommendedName>
        <fullName evidence="18">Peroxidase</fullName>
        <ecNumber evidence="18">1.11.1.7</ecNumber>
    </recommendedName>
</protein>
<feature type="binding site" evidence="15">
    <location>
        <position position="117"/>
    </location>
    <ligand>
        <name>Ca(2+)</name>
        <dbReference type="ChEBI" id="CHEBI:29108"/>
        <label>1</label>
    </ligand>
</feature>
<keyword evidence="5 18" id="KW-0349">Heme</keyword>
<evidence type="ECO:0000256" key="13">
    <source>
        <dbReference type="ARBA" id="ARBA00023324"/>
    </source>
</evidence>
<evidence type="ECO:0000256" key="8">
    <source>
        <dbReference type="ARBA" id="ARBA00023002"/>
    </source>
</evidence>
<dbReference type="PRINTS" id="PR00458">
    <property type="entry name" value="PEROXIDASE"/>
</dbReference>
<dbReference type="Gene3D" id="1.10.420.10">
    <property type="entry name" value="Peroxidase, domain 2"/>
    <property type="match status" value="1"/>
</dbReference>
<comment type="similarity">
    <text evidence="3">Belongs to the peroxidase family. Ascorbate peroxidase subfamily.</text>
</comment>
<dbReference type="Pfam" id="PF00141">
    <property type="entry name" value="peroxidase"/>
    <property type="match status" value="1"/>
</dbReference>
<comment type="cofactor">
    <cofactor evidence="15 18">
        <name>Ca(2+)</name>
        <dbReference type="ChEBI" id="CHEBI:29108"/>
    </cofactor>
    <text evidence="15 18">Binds 2 calcium ions per subunit.</text>
</comment>
<comment type="similarity">
    <text evidence="18">Belongs to the peroxidase family. Classical plant (class III) peroxidase subfamily.</text>
</comment>
<feature type="disulfide bond" evidence="17">
    <location>
        <begin position="162"/>
        <end position="358"/>
    </location>
</feature>
<dbReference type="PROSITE" id="PS50873">
    <property type="entry name" value="PEROXIDASE_4"/>
    <property type="match status" value="1"/>
</dbReference>
<evidence type="ECO:0000256" key="14">
    <source>
        <dbReference type="PIRSR" id="PIRSR600823-2"/>
    </source>
</evidence>
<dbReference type="SUPFAM" id="SSF48113">
    <property type="entry name" value="Heme-dependent peroxidases"/>
    <property type="match status" value="1"/>
</dbReference>
<keyword evidence="12" id="KW-0873">Pyrrolidone carboxylic acid</keyword>
<evidence type="ECO:0000256" key="10">
    <source>
        <dbReference type="ARBA" id="ARBA00023157"/>
    </source>
</evidence>
<feature type="disulfide bond" evidence="17">
    <location>
        <begin position="250"/>
        <end position="272"/>
    </location>
</feature>
<keyword evidence="11" id="KW-0325">Glycoprotein</keyword>
<feature type="binding site" evidence="15">
    <location>
        <position position="110"/>
    </location>
    <ligand>
        <name>Ca(2+)</name>
        <dbReference type="ChEBI" id="CHEBI:29108"/>
        <label>1</label>
    </ligand>
</feature>
<keyword evidence="4 18" id="KW-0575">Peroxidase</keyword>
<dbReference type="GO" id="GO:0005576">
    <property type="term" value="C:extracellular region"/>
    <property type="evidence" value="ECO:0007669"/>
    <property type="project" value="UniProtKB-SubCell"/>
</dbReference>
<evidence type="ECO:0000256" key="17">
    <source>
        <dbReference type="PIRSR" id="PIRSR600823-5"/>
    </source>
</evidence>
<comment type="cofactor">
    <cofactor evidence="15 18">
        <name>heme b</name>
        <dbReference type="ChEBI" id="CHEBI:60344"/>
    </cofactor>
    <text evidence="15 18">Binds 1 heme b (iron(II)-protoporphyrin IX) group per subunit.</text>
</comment>
<dbReference type="PANTHER" id="PTHR31517">
    <property type="match status" value="1"/>
</dbReference>
<evidence type="ECO:0000313" key="20">
    <source>
        <dbReference type="EMBL" id="CAL4979827.1"/>
    </source>
</evidence>
<dbReference type="Proteomes" id="UP001497457">
    <property type="component" value="Chromosome 21rd"/>
</dbReference>
<dbReference type="GO" id="GO:0042744">
    <property type="term" value="P:hydrogen peroxide catabolic process"/>
    <property type="evidence" value="ECO:0007669"/>
    <property type="project" value="UniProtKB-KW"/>
</dbReference>
<dbReference type="PRINTS" id="PR00461">
    <property type="entry name" value="PLPEROXIDASE"/>
</dbReference>
<evidence type="ECO:0000256" key="5">
    <source>
        <dbReference type="ARBA" id="ARBA00022617"/>
    </source>
</evidence>
<keyword evidence="6 15" id="KW-0479">Metal-binding</keyword>
<keyword evidence="18" id="KW-0964">Secreted</keyword>
<name>A0ABC9AIA9_9POAL</name>
<dbReference type="GO" id="GO:0020037">
    <property type="term" value="F:heme binding"/>
    <property type="evidence" value="ECO:0007669"/>
    <property type="project" value="UniProtKB-UniRule"/>
</dbReference>
<evidence type="ECO:0000313" key="21">
    <source>
        <dbReference type="Proteomes" id="UP001497457"/>
    </source>
</evidence>
<dbReference type="GO" id="GO:0006979">
    <property type="term" value="P:response to oxidative stress"/>
    <property type="evidence" value="ECO:0007669"/>
    <property type="project" value="UniProtKB-UniRule"/>
</dbReference>
<keyword evidence="21" id="KW-1185">Reference proteome</keyword>
<feature type="site" description="Transition state stabilizer" evidence="16">
    <location>
        <position position="105"/>
    </location>
</feature>
<evidence type="ECO:0000256" key="11">
    <source>
        <dbReference type="ARBA" id="ARBA00023180"/>
    </source>
</evidence>
<feature type="binding site" evidence="15">
    <location>
        <position position="286"/>
    </location>
    <ligand>
        <name>Ca(2+)</name>
        <dbReference type="ChEBI" id="CHEBI:29108"/>
        <label>2</label>
    </ligand>
</feature>
<keyword evidence="7 15" id="KW-0106">Calcium</keyword>
<feature type="domain" description="Plant heme peroxidase family profile" evidence="19">
    <location>
        <begin position="68"/>
        <end position="355"/>
    </location>
</feature>
<feature type="binding site" description="axial binding residue" evidence="15">
    <location>
        <position position="243"/>
    </location>
    <ligand>
        <name>heme b</name>
        <dbReference type="ChEBI" id="CHEBI:60344"/>
    </ligand>
    <ligandPart>
        <name>Fe</name>
        <dbReference type="ChEBI" id="CHEBI:18248"/>
    </ligandPart>
</feature>
<feature type="binding site" evidence="15">
    <location>
        <position position="119"/>
    </location>
    <ligand>
        <name>Ca(2+)</name>
        <dbReference type="ChEBI" id="CHEBI:29108"/>
        <label>1</label>
    </ligand>
</feature>
<feature type="binding site" evidence="15">
    <location>
        <position position="291"/>
    </location>
    <ligand>
        <name>Ca(2+)</name>
        <dbReference type="ChEBI" id="CHEBI:29108"/>
        <label>2</label>
    </ligand>
</feature>
<reference evidence="20 21" key="2">
    <citation type="submission" date="2024-10" db="EMBL/GenBank/DDBJ databases">
        <authorList>
            <person name="Ryan C."/>
        </authorList>
    </citation>
    <scope>NUCLEOTIDE SEQUENCE [LARGE SCALE GENOMIC DNA]</scope>
</reference>
<dbReference type="InterPro" id="IPR019793">
    <property type="entry name" value="Peroxidases_heam-ligand_BS"/>
</dbReference>
<evidence type="ECO:0000256" key="2">
    <source>
        <dbReference type="ARBA" id="ARBA00004613"/>
    </source>
</evidence>
<dbReference type="EMBL" id="OZ075131">
    <property type="protein sequence ID" value="CAL4979827.1"/>
    <property type="molecule type" value="Genomic_DNA"/>
</dbReference>
<dbReference type="AlphaFoldDB" id="A0ABC9AIA9"/>
<feature type="disulfide bond" evidence="17">
    <location>
        <begin position="111"/>
        <end position="116"/>
    </location>
</feature>
<dbReference type="GO" id="GO:0140825">
    <property type="term" value="F:lactoperoxidase activity"/>
    <property type="evidence" value="ECO:0007669"/>
    <property type="project" value="UniProtKB-EC"/>
</dbReference>
<comment type="catalytic activity">
    <reaction evidence="1 18">
        <text>2 a phenolic donor + H2O2 = 2 a phenolic radical donor + 2 H2O</text>
        <dbReference type="Rhea" id="RHEA:56136"/>
        <dbReference type="ChEBI" id="CHEBI:15377"/>
        <dbReference type="ChEBI" id="CHEBI:16240"/>
        <dbReference type="ChEBI" id="CHEBI:139520"/>
        <dbReference type="ChEBI" id="CHEBI:139521"/>
        <dbReference type="EC" id="1.11.1.7"/>
    </reaction>
</comment>
<feature type="binding site" evidence="15">
    <location>
        <position position="128"/>
    </location>
    <ligand>
        <name>Ca(2+)</name>
        <dbReference type="ChEBI" id="CHEBI:29108"/>
        <label>1</label>
    </ligand>
</feature>
<comment type="subcellular location">
    <subcellularLocation>
        <location evidence="2 18">Secreted</location>
    </subcellularLocation>
</comment>
<comment type="function">
    <text evidence="18">Removal of H(2)O(2), oxidation of toxic reductants, biosynthesis and degradation of lignin, suberization, auxin catabolism, response to environmental stresses such as wounding, pathogen attack and oxidative stress.</text>
</comment>
<evidence type="ECO:0000256" key="9">
    <source>
        <dbReference type="ARBA" id="ARBA00023004"/>
    </source>
</evidence>
<dbReference type="GO" id="GO:0046872">
    <property type="term" value="F:metal ion binding"/>
    <property type="evidence" value="ECO:0007669"/>
    <property type="project" value="UniProtKB-UniRule"/>
</dbReference>
<keyword evidence="9 15" id="KW-0408">Iron</keyword>
<evidence type="ECO:0000256" key="16">
    <source>
        <dbReference type="PIRSR" id="PIRSR600823-4"/>
    </source>
</evidence>
<gene>
    <name evidence="20" type="ORF">URODEC1_LOCUS55400</name>
</gene>
<dbReference type="Gene3D" id="1.10.520.10">
    <property type="match status" value="1"/>
</dbReference>
<dbReference type="InterPro" id="IPR000823">
    <property type="entry name" value="Peroxidase_pln"/>
</dbReference>
<feature type="binding site" evidence="15">
    <location>
        <position position="283"/>
    </location>
    <ligand>
        <name>Ca(2+)</name>
        <dbReference type="ChEBI" id="CHEBI:29108"/>
        <label>2</label>
    </ligand>
</feature>
<feature type="disulfide bond" evidence="17">
    <location>
        <begin position="78"/>
        <end position="156"/>
    </location>
</feature>
<organism evidence="20 21">
    <name type="scientific">Urochloa decumbens</name>
    <dbReference type="NCBI Taxonomy" id="240449"/>
    <lineage>
        <taxon>Eukaryota</taxon>
        <taxon>Viridiplantae</taxon>
        <taxon>Streptophyta</taxon>
        <taxon>Embryophyta</taxon>
        <taxon>Tracheophyta</taxon>
        <taxon>Spermatophyta</taxon>
        <taxon>Magnoliopsida</taxon>
        <taxon>Liliopsida</taxon>
        <taxon>Poales</taxon>
        <taxon>Poaceae</taxon>
        <taxon>PACMAD clade</taxon>
        <taxon>Panicoideae</taxon>
        <taxon>Panicodae</taxon>
        <taxon>Paniceae</taxon>
        <taxon>Melinidinae</taxon>
        <taxon>Urochloa</taxon>
    </lineage>
</organism>
<evidence type="ECO:0000256" key="18">
    <source>
        <dbReference type="RuleBase" id="RU362060"/>
    </source>
</evidence>
<dbReference type="EC" id="1.11.1.7" evidence="18"/>
<evidence type="ECO:0000259" key="19">
    <source>
        <dbReference type="PROSITE" id="PS50873"/>
    </source>
</evidence>
<evidence type="ECO:0000256" key="12">
    <source>
        <dbReference type="ARBA" id="ARBA00023283"/>
    </source>
</evidence>
<reference evidence="21" key="1">
    <citation type="submission" date="2024-06" db="EMBL/GenBank/DDBJ databases">
        <authorList>
            <person name="Ryan C."/>
        </authorList>
    </citation>
    <scope>NUCLEOTIDE SEQUENCE [LARGE SCALE GENOMIC DNA]</scope>
</reference>
<keyword evidence="10 17" id="KW-1015">Disulfide bond</keyword>
<keyword evidence="8 18" id="KW-0560">Oxidoreductase</keyword>
<evidence type="ECO:0000256" key="15">
    <source>
        <dbReference type="PIRSR" id="PIRSR600823-3"/>
    </source>
</evidence>
<evidence type="ECO:0000256" key="4">
    <source>
        <dbReference type="ARBA" id="ARBA00022559"/>
    </source>
</evidence>
<feature type="binding site" evidence="14">
    <location>
        <position position="205"/>
    </location>
    <ligand>
        <name>substrate</name>
    </ligand>
</feature>
<dbReference type="FunFam" id="1.10.520.10:FF:000009">
    <property type="entry name" value="Peroxidase"/>
    <property type="match status" value="1"/>
</dbReference>
<dbReference type="FunFam" id="1.10.420.10:FF:000001">
    <property type="entry name" value="Peroxidase"/>
    <property type="match status" value="1"/>
</dbReference>
<keyword evidence="13 18" id="KW-0376">Hydrogen peroxide</keyword>
<evidence type="ECO:0000256" key="3">
    <source>
        <dbReference type="ARBA" id="ARBA00006873"/>
    </source>
</evidence>
<dbReference type="InterPro" id="IPR010255">
    <property type="entry name" value="Haem_peroxidase_sf"/>
</dbReference>
<evidence type="ECO:0000256" key="7">
    <source>
        <dbReference type="ARBA" id="ARBA00022837"/>
    </source>
</evidence>
<evidence type="ECO:0000256" key="1">
    <source>
        <dbReference type="ARBA" id="ARBA00000189"/>
    </source>
</evidence>
<sequence length="386" mass="41176">MAMVRSIVGGGAVSVAALLFFSALAAVLPAALSTSLPLDRLPQNANNDSSSHPWPTVNFADLAAAGDNHSTDYHAITCPSLEFIVQANVDNAVNVDASIAAGLIRIYFNDCFPQGCDASLLLKGLHSEERYEANAFLNQKSMQLIEDIRIIVHAQCGATVSCADILALAVRRAVVRAGGVTFPVRLGRYDNVAPATRRDVSSAIPSSPRAAGGAAGVAAALLAAFASRGLADPSDLVALSGAHSIGKAHCASFADRAAEYDTDFTRKLFRDCRSDAYAVEDLDHVTPRVLDNQYYKNLYKGEGVLSSDMALLSNPLTAMWVKYYNEHPREFLDDFSAKMDKLYNVPKTGFGEIRRFSCFRTNNGRFINGGGGDDDVDQGEGGVASA</sequence>